<dbReference type="GO" id="GO:0034446">
    <property type="term" value="P:substrate adhesion-dependent cell spreading"/>
    <property type="evidence" value="ECO:0007669"/>
    <property type="project" value="TreeGrafter"/>
</dbReference>
<feature type="disulfide bond" evidence="12">
    <location>
        <begin position="1109"/>
        <end position="1118"/>
    </location>
</feature>
<sequence>VVWWDANFLQDNTLASDFTLHTRTSAHTLCGRTITISCQCTGPDICTEGSCYPATGDLLIGRAHKLTASSTCGLNEAESFCIVGHLEETKCFVCDSREMYDEESNDISHTIENVVTTFAPNRLKTWWQSENGVENVIIQLDLEAEFHFTHLIMTFKTFRPAAMMIERSMDNGKSWQVYRYFAYDCNSTFPGIFTGPMVRVDDIICDSRYSDIEPSTEGEVIFRVLDPAFDIDDPYSTRIQSELLLITNLRAKFMKLHTLGDNLLDSSDEVKDKYYYALYDMVVRGNCFCYGHASECAPIDGAPTSAEGMVHGRCMCNHNTEGLNCERCQDFYHDLPWRPAEGRNTHACKKCECNQHSTSCHFDLAVYVASGNVSGGVCDDCQHNTLGRQCEQCAPFFYQHPSRNLRDPNVCEPCNCEPSGSLEGGLCDPRTDVIAGLISGQCRCKANVEGERCDHCRQGHYGLGQGPHGCLRKSDYTLSYEIILKQRLTQGDGNKMLQNKPQHWGLSNDMDGCRPCDCDQGGAVNNDCDSHTGQCVCREHMFGRRCDQVESGYYFMALDHYIYEAEDAKRGPVSVFTSACGAFFSLQICERLFPHQGVTLVPRPYPEGRSPTWTGMGFVNVPEGTYLEFSIDNIPESMDYDILIRYEAETSSRSLFHLDPGKTFIYCTLNMLTQTHKLTLCVCFRHVLLVRPVCFEKGLNYTIQLNLPLYSSVVLMPRVRELEMFHGDVGEQAWDTFQRYRCLENSQSIIKSPMTDICKQYIFSASALLHKGAMACQCDPQGSLSSLCDPSGGQCQCRHNIAGRNCDRCAPATFLFGPAGCRPCNCDPLGSVSPLCHEATGHCECVSGATGRQCSHCLPGFWGFPHCRPCQCNGHSEYCHPQTGECQGCRDFTTGHHCERCLSGYHGDPELGSGGYCRPCMCPDGPRSRRQFADSCYLLPNTNQLVCVCGRGYKGVRCDECAPGYFGNPLVPGGRCMPCQCNNNIDMHDLDSCDARTGACLKCLYHTQGDGCQHCKLGYYGNATTQSCRKCTCYSVGTIPYACSSPDDCQCDQRSGQCPCQPNVVGQHCDRCAPDTWNLTSGTGCQRCDCDPVHSFKSSCNEVTGQCMCKPGFGGRMCRECKELFWGNPEVKCYACDCDHRGISSEQCHRATGQCTCVEGVAGPRCNECARGYHGEFPDCKPCHKCFAAWDTVVEELTNQTRRLEAKVNELQTVGVTAPYKELIGSLERNSKAVRDILESNEALELLQSDANATDPKASLLDLYSLAKTESRHVLIGTSVLHFRPALFHCSLTLLLPGALETITAAHMQSRMAEQRTNASTSDPGNTVKQSVAVRKATEDKLSSTKKEFDRKQQRNMQKLDKLSKELDKFSLSSLSEKICGGASEGDDGCSTCGGLGCTNEDGAPRCGGEECGGAVTTAQTSLNSANELEQAILEAMQEVWEANIRANEAKANALEVLIKSNQSKERVEQSNEQLRNLIREIRDLLMNEKADASVIEALANEVLALEMPTSAKKLQELTDEIREKVTTLTSVETILSQSAEDVMAAESLLKEAKAAR</sequence>
<reference evidence="18" key="2">
    <citation type="submission" date="2025-08" db="UniProtKB">
        <authorList>
            <consortium name="Ensembl"/>
        </authorList>
    </citation>
    <scope>IDENTIFICATION</scope>
</reference>
<evidence type="ECO:0000256" key="5">
    <source>
        <dbReference type="ARBA" id="ARBA00022737"/>
    </source>
</evidence>
<accession>A0AAX7VR25</accession>
<dbReference type="SMART" id="SM00180">
    <property type="entry name" value="EGF_Lam"/>
    <property type="match status" value="12"/>
</dbReference>
<feature type="disulfide bond" evidence="12">
    <location>
        <begin position="824"/>
        <end position="836"/>
    </location>
</feature>
<feature type="domain" description="Laminin EGF-like" evidence="15">
    <location>
        <begin position="776"/>
        <end position="823"/>
    </location>
</feature>
<feature type="domain" description="Laminin EGF-like" evidence="15">
    <location>
        <begin position="1136"/>
        <end position="1182"/>
    </location>
</feature>
<dbReference type="SUPFAM" id="SSF49785">
    <property type="entry name" value="Galactose-binding domain-like"/>
    <property type="match status" value="1"/>
</dbReference>
<keyword evidence="19" id="KW-1185">Reference proteome</keyword>
<feature type="disulfide bond" evidence="12">
    <location>
        <begin position="444"/>
        <end position="453"/>
    </location>
</feature>
<dbReference type="PANTHER" id="PTHR10574">
    <property type="entry name" value="NETRIN/LAMININ-RELATED"/>
    <property type="match status" value="1"/>
</dbReference>
<feature type="domain" description="Laminin IV type B" evidence="16">
    <location>
        <begin position="555"/>
        <end position="770"/>
    </location>
</feature>
<evidence type="ECO:0000259" key="16">
    <source>
        <dbReference type="PROSITE" id="PS51116"/>
    </source>
</evidence>
<dbReference type="InterPro" id="IPR000742">
    <property type="entry name" value="EGF"/>
</dbReference>
<feature type="disulfide bond" evidence="12">
    <location>
        <begin position="797"/>
        <end position="806"/>
    </location>
</feature>
<dbReference type="FunFam" id="2.170.300.10:FF:000001">
    <property type="entry name" value="Laminin subunit beta-1"/>
    <property type="match status" value="1"/>
</dbReference>
<feature type="disulfide bond" evidence="12">
    <location>
        <begin position="1136"/>
        <end position="1148"/>
    </location>
</feature>
<feature type="disulfide bond" evidence="12">
    <location>
        <begin position="1138"/>
        <end position="1155"/>
    </location>
</feature>
<dbReference type="CDD" id="cd00055">
    <property type="entry name" value="EGF_Lam"/>
    <property type="match status" value="12"/>
</dbReference>
<evidence type="ECO:0000259" key="17">
    <source>
        <dbReference type="PROSITE" id="PS51117"/>
    </source>
</evidence>
<evidence type="ECO:0000256" key="2">
    <source>
        <dbReference type="ARBA" id="ARBA00022525"/>
    </source>
</evidence>
<name>A0AAX7VR25_ASTCA</name>
<dbReference type="GO" id="GO:0009888">
    <property type="term" value="P:tissue development"/>
    <property type="evidence" value="ECO:0007669"/>
    <property type="project" value="TreeGrafter"/>
</dbReference>
<dbReference type="FunFam" id="2.10.25.10:FF:000011">
    <property type="entry name" value="Cadherin EGF LAG seven-pass G-type receptor"/>
    <property type="match status" value="1"/>
</dbReference>
<dbReference type="Gene3D" id="2.10.25.10">
    <property type="entry name" value="Laminin"/>
    <property type="match status" value="8"/>
</dbReference>
<keyword evidence="8 13" id="KW-0175">Coiled coil</keyword>
<dbReference type="InterPro" id="IPR008979">
    <property type="entry name" value="Galactose-bd-like_sf"/>
</dbReference>
<dbReference type="GO" id="GO:0043256">
    <property type="term" value="C:laminin complex"/>
    <property type="evidence" value="ECO:0007669"/>
    <property type="project" value="TreeGrafter"/>
</dbReference>
<dbReference type="PANTHER" id="PTHR10574:SF233">
    <property type="entry name" value="LAMININ SUBUNIT BETA-1"/>
    <property type="match status" value="1"/>
</dbReference>
<feature type="domain" description="Laminin EGF-like" evidence="15">
    <location>
        <begin position="824"/>
        <end position="869"/>
    </location>
</feature>
<dbReference type="PROSITE" id="PS01248">
    <property type="entry name" value="EGF_LAM_1"/>
    <property type="match status" value="6"/>
</dbReference>
<dbReference type="Pfam" id="PF00055">
    <property type="entry name" value="Laminin_N"/>
    <property type="match status" value="1"/>
</dbReference>
<feature type="disulfide bond" evidence="12">
    <location>
        <begin position="826"/>
        <end position="843"/>
    </location>
</feature>
<reference evidence="18" key="1">
    <citation type="submission" date="2018-05" db="EMBL/GenBank/DDBJ databases">
        <authorList>
            <person name="Datahose"/>
        </authorList>
    </citation>
    <scope>NUCLEOTIDE SEQUENCE</scope>
</reference>
<dbReference type="PROSITE" id="PS51116">
    <property type="entry name" value="LAMININ_IVB"/>
    <property type="match status" value="1"/>
</dbReference>
<dbReference type="GO" id="GO:0007411">
    <property type="term" value="P:axon guidance"/>
    <property type="evidence" value="ECO:0007669"/>
    <property type="project" value="TreeGrafter"/>
</dbReference>
<feature type="compositionally biased region" description="Polar residues" evidence="14">
    <location>
        <begin position="1315"/>
        <end position="1330"/>
    </location>
</feature>
<feature type="disulfide bond" evidence="12">
    <location>
        <begin position="1060"/>
        <end position="1069"/>
    </location>
</feature>
<dbReference type="SMART" id="SM00181">
    <property type="entry name" value="EGF"/>
    <property type="match status" value="10"/>
</dbReference>
<dbReference type="SMART" id="SM00136">
    <property type="entry name" value="LamNT"/>
    <property type="match status" value="1"/>
</dbReference>
<keyword evidence="7" id="KW-0130">Cell adhesion</keyword>
<dbReference type="FunFam" id="2.10.25.10:FF:000065">
    <property type="entry name" value="Laminin subunit beta 1"/>
    <property type="match status" value="1"/>
</dbReference>
<dbReference type="FunFam" id="2.10.25.10:FF:000090">
    <property type="entry name" value="laminin subunit alpha"/>
    <property type="match status" value="1"/>
</dbReference>
<dbReference type="FunFam" id="2.10.25.10:FF:000101">
    <property type="entry name" value="Laminin subunit beta 1"/>
    <property type="match status" value="1"/>
</dbReference>
<keyword evidence="4" id="KW-0732">Signal</keyword>
<evidence type="ECO:0000256" key="10">
    <source>
        <dbReference type="ARBA" id="ARBA00023180"/>
    </source>
</evidence>
<feature type="disulfide bond" evidence="12">
    <location>
        <begin position="776"/>
        <end position="788"/>
    </location>
</feature>
<dbReference type="FunFam" id="2.10.25.10:FF:000130">
    <property type="entry name" value="Laminin subunit beta 1"/>
    <property type="match status" value="1"/>
</dbReference>
<feature type="disulfide bond" evidence="12">
    <location>
        <begin position="1003"/>
        <end position="1012"/>
    </location>
</feature>
<keyword evidence="11 12" id="KW-0424">Laminin EGF-like domain</keyword>
<dbReference type="InterPro" id="IPR002049">
    <property type="entry name" value="LE_dom"/>
</dbReference>
<evidence type="ECO:0000256" key="12">
    <source>
        <dbReference type="PROSITE-ProRule" id="PRU00460"/>
    </source>
</evidence>
<feature type="disulfide bond" evidence="12">
    <location>
        <begin position="1157"/>
        <end position="1166"/>
    </location>
</feature>
<dbReference type="Gene3D" id="2.170.300.10">
    <property type="entry name" value="Tie2 ligand-binding domain superfamily"/>
    <property type="match status" value="3"/>
</dbReference>
<feature type="disulfide bond" evidence="12">
    <location>
        <begin position="778"/>
        <end position="795"/>
    </location>
</feature>
<evidence type="ECO:0000256" key="3">
    <source>
        <dbReference type="ARBA" id="ARBA00022530"/>
    </source>
</evidence>
<feature type="domain" description="Laminin N-terminal" evidence="17">
    <location>
        <begin position="47"/>
        <end position="286"/>
    </location>
</feature>
<feature type="compositionally biased region" description="Basic and acidic residues" evidence="14">
    <location>
        <begin position="1336"/>
        <end position="1360"/>
    </location>
</feature>
<evidence type="ECO:0000313" key="18">
    <source>
        <dbReference type="Ensembl" id="ENSACLP00000085088.1"/>
    </source>
</evidence>
<keyword evidence="9 12" id="KW-1015">Disulfide bond</keyword>
<dbReference type="FunFam" id="2.60.120.260:FF:000010">
    <property type="entry name" value="Laminin subunit beta 1"/>
    <property type="match status" value="1"/>
</dbReference>
<feature type="domain" description="Laminin EGF-like" evidence="15">
    <location>
        <begin position="287"/>
        <end position="350"/>
    </location>
</feature>
<feature type="domain" description="Laminin EGF-like" evidence="15">
    <location>
        <begin position="414"/>
        <end position="472"/>
    </location>
</feature>
<dbReference type="Pfam" id="PF00053">
    <property type="entry name" value="EGF_laminin"/>
    <property type="match status" value="10"/>
</dbReference>
<protein>
    <recommendedName>
        <fullName evidence="20">Laminin, beta 1b</fullName>
    </recommendedName>
</protein>
<feature type="domain" description="Laminin EGF-like" evidence="15">
    <location>
        <begin position="1088"/>
        <end position="1135"/>
    </location>
</feature>
<evidence type="ECO:0000313" key="19">
    <source>
        <dbReference type="Proteomes" id="UP000265100"/>
    </source>
</evidence>
<reference evidence="18" key="3">
    <citation type="submission" date="2025-09" db="UniProtKB">
        <authorList>
            <consortium name="Ensembl"/>
        </authorList>
    </citation>
    <scope>IDENTIFICATION</scope>
</reference>
<dbReference type="FunFam" id="2.10.25.10:FF:000280">
    <property type="entry name" value="Laminin subunit beta 4"/>
    <property type="match status" value="1"/>
</dbReference>
<evidence type="ECO:0000256" key="14">
    <source>
        <dbReference type="SAM" id="MobiDB-lite"/>
    </source>
</evidence>
<keyword evidence="2" id="KW-0964">Secreted</keyword>
<dbReference type="FunFam" id="2.10.25.10:FF:000145">
    <property type="entry name" value="Laminin subunit beta 1"/>
    <property type="match status" value="1"/>
</dbReference>
<dbReference type="Pfam" id="PF21199">
    <property type="entry name" value="LAMININ_IV_B"/>
    <property type="match status" value="1"/>
</dbReference>
<dbReference type="Pfam" id="PF24973">
    <property type="entry name" value="EGF_LMN_ATRN"/>
    <property type="match status" value="2"/>
</dbReference>
<dbReference type="FunFam" id="2.10.25.10:FF:000135">
    <property type="entry name" value="Laminin subunit beta 4"/>
    <property type="match status" value="2"/>
</dbReference>
<dbReference type="Ensembl" id="ENSACLT00000045559.1">
    <property type="protein sequence ID" value="ENSACLP00000085088.1"/>
    <property type="gene ID" value="ENSACLG00000015274.2"/>
</dbReference>
<dbReference type="GO" id="GO:0005178">
    <property type="term" value="F:integrin binding"/>
    <property type="evidence" value="ECO:0007669"/>
    <property type="project" value="TreeGrafter"/>
</dbReference>
<dbReference type="FunFam" id="2.10.25.10:FF:000138">
    <property type="entry name" value="Laminin subunit beta 1"/>
    <property type="match status" value="1"/>
</dbReference>
<keyword evidence="6" id="KW-0084">Basement membrane</keyword>
<feature type="disulfide bond" evidence="12">
    <location>
        <begin position="889"/>
        <end position="898"/>
    </location>
</feature>
<evidence type="ECO:0000256" key="11">
    <source>
        <dbReference type="ARBA" id="ARBA00023292"/>
    </source>
</evidence>
<evidence type="ECO:0000256" key="7">
    <source>
        <dbReference type="ARBA" id="ARBA00022889"/>
    </source>
</evidence>
<dbReference type="PRINTS" id="PR00011">
    <property type="entry name" value="EGFLAMININ"/>
</dbReference>
<evidence type="ECO:0000256" key="9">
    <source>
        <dbReference type="ARBA" id="ARBA00023157"/>
    </source>
</evidence>
<comment type="subcellular location">
    <subcellularLocation>
        <location evidence="1">Secreted</location>
        <location evidence="1">Extracellular space</location>
        <location evidence="1">Extracellular matrix</location>
        <location evidence="1">Basement membrane</location>
    </subcellularLocation>
</comment>
<dbReference type="PROSITE" id="PS51117">
    <property type="entry name" value="LAMININ_NTER"/>
    <property type="match status" value="1"/>
</dbReference>
<feature type="disulfide bond" evidence="12">
    <location>
        <begin position="845"/>
        <end position="854"/>
    </location>
</feature>
<feature type="disulfide bond" evidence="12">
    <location>
        <begin position="456"/>
        <end position="470"/>
    </location>
</feature>
<keyword evidence="10" id="KW-0325">Glycoprotein</keyword>
<dbReference type="GO" id="GO:0150043">
    <property type="term" value="F:structural constituent of synapse-associated extracellular matrix"/>
    <property type="evidence" value="ECO:0007669"/>
    <property type="project" value="TreeGrafter"/>
</dbReference>
<comment type="caution">
    <text evidence="12">Lacks conserved residue(s) required for the propagation of feature annotation.</text>
</comment>
<dbReference type="GO" id="GO:0009887">
    <property type="term" value="P:animal organ morphogenesis"/>
    <property type="evidence" value="ECO:0007669"/>
    <property type="project" value="TreeGrafter"/>
</dbReference>
<feature type="domain" description="Laminin EGF-like" evidence="15">
    <location>
        <begin position="870"/>
        <end position="919"/>
    </location>
</feature>
<dbReference type="GO" id="GO:0070831">
    <property type="term" value="P:basement membrane assembly"/>
    <property type="evidence" value="ECO:0007669"/>
    <property type="project" value="TreeGrafter"/>
</dbReference>
<dbReference type="GO" id="GO:0016477">
    <property type="term" value="P:cell migration"/>
    <property type="evidence" value="ECO:0007669"/>
    <property type="project" value="TreeGrafter"/>
</dbReference>
<feature type="coiled-coil region" evidence="13">
    <location>
        <begin position="1426"/>
        <end position="1492"/>
    </location>
</feature>
<dbReference type="InterPro" id="IPR008211">
    <property type="entry name" value="Laminin_N"/>
</dbReference>
<dbReference type="Gene3D" id="2.60.120.260">
    <property type="entry name" value="Galactose-binding domain-like"/>
    <property type="match status" value="1"/>
</dbReference>
<dbReference type="InterPro" id="IPR050440">
    <property type="entry name" value="Laminin/Netrin_ECM"/>
</dbReference>
<feature type="domain" description="Laminin EGF-like" evidence="15">
    <location>
        <begin position="351"/>
        <end position="413"/>
    </location>
</feature>
<evidence type="ECO:0000256" key="8">
    <source>
        <dbReference type="ARBA" id="ARBA00023054"/>
    </source>
</evidence>
<evidence type="ECO:0000256" key="1">
    <source>
        <dbReference type="ARBA" id="ARBA00004302"/>
    </source>
</evidence>
<feature type="disulfide bond" evidence="12">
    <location>
        <begin position="316"/>
        <end position="325"/>
    </location>
</feature>
<evidence type="ECO:0000256" key="13">
    <source>
        <dbReference type="SAM" id="Coils"/>
    </source>
</evidence>
<dbReference type="SUPFAM" id="SSF57196">
    <property type="entry name" value="EGF/Laminin"/>
    <property type="match status" value="12"/>
</dbReference>
<organism evidence="18 19">
    <name type="scientific">Astatotilapia calliptera</name>
    <name type="common">Eastern happy</name>
    <name type="synonym">Chromis callipterus</name>
    <dbReference type="NCBI Taxonomy" id="8154"/>
    <lineage>
        <taxon>Eukaryota</taxon>
        <taxon>Metazoa</taxon>
        <taxon>Chordata</taxon>
        <taxon>Craniata</taxon>
        <taxon>Vertebrata</taxon>
        <taxon>Euteleostomi</taxon>
        <taxon>Actinopterygii</taxon>
        <taxon>Neopterygii</taxon>
        <taxon>Teleostei</taxon>
        <taxon>Neoteleostei</taxon>
        <taxon>Acanthomorphata</taxon>
        <taxon>Ovalentaria</taxon>
        <taxon>Cichlomorphae</taxon>
        <taxon>Cichliformes</taxon>
        <taxon>Cichlidae</taxon>
        <taxon>African cichlids</taxon>
        <taxon>Pseudocrenilabrinae</taxon>
        <taxon>Haplochromini</taxon>
        <taxon>Astatotilapia</taxon>
    </lineage>
</organism>
<dbReference type="InterPro" id="IPR013015">
    <property type="entry name" value="Laminin_IV_B"/>
</dbReference>
<keyword evidence="3" id="KW-0272">Extracellular matrix</keyword>
<feature type="disulfide bond" evidence="12">
    <location>
        <begin position="381"/>
        <end position="390"/>
    </location>
</feature>
<dbReference type="InterPro" id="IPR056863">
    <property type="entry name" value="LMN_ATRN_NET-like_EGF"/>
</dbReference>
<feature type="region of interest" description="Disordered" evidence="14">
    <location>
        <begin position="1311"/>
        <end position="1360"/>
    </location>
</feature>
<feature type="disulfide bond" evidence="12">
    <location>
        <begin position="1090"/>
        <end position="1107"/>
    </location>
</feature>
<proteinExistence type="predicted"/>
<feature type="domain" description="Laminin EGF-like" evidence="15">
    <location>
        <begin position="979"/>
        <end position="1030"/>
    </location>
</feature>
<feature type="domain" description="Laminin EGF-like" evidence="15">
    <location>
        <begin position="1031"/>
        <end position="1087"/>
    </location>
</feature>
<evidence type="ECO:0000256" key="6">
    <source>
        <dbReference type="ARBA" id="ARBA00022869"/>
    </source>
</evidence>
<evidence type="ECO:0000259" key="15">
    <source>
        <dbReference type="PROSITE" id="PS50027"/>
    </source>
</evidence>
<dbReference type="GeneTree" id="ENSGT00940000156003"/>
<dbReference type="Proteomes" id="UP000265100">
    <property type="component" value="Chromosome 17"/>
</dbReference>
<dbReference type="PROSITE" id="PS50027">
    <property type="entry name" value="EGF_LAM_2"/>
    <property type="match status" value="10"/>
</dbReference>
<evidence type="ECO:0008006" key="20">
    <source>
        <dbReference type="Google" id="ProtNLM"/>
    </source>
</evidence>
<feature type="disulfide bond" evidence="12">
    <location>
        <begin position="1088"/>
        <end position="1100"/>
    </location>
</feature>
<keyword evidence="5" id="KW-0677">Repeat</keyword>
<evidence type="ECO:0000256" key="4">
    <source>
        <dbReference type="ARBA" id="ARBA00022729"/>
    </source>
</evidence>